<evidence type="ECO:0000313" key="8">
    <source>
        <dbReference type="EMBL" id="KAK5079866.1"/>
    </source>
</evidence>
<evidence type="ECO:0000313" key="9">
    <source>
        <dbReference type="EMBL" id="KAK5096987.1"/>
    </source>
</evidence>
<name>A0ABR0JYW1_9EURO</name>
<evidence type="ECO:0000256" key="5">
    <source>
        <dbReference type="ARBA" id="ARBA00023033"/>
    </source>
</evidence>
<evidence type="ECO:0000256" key="6">
    <source>
        <dbReference type="SAM" id="Phobius"/>
    </source>
</evidence>
<dbReference type="InterPro" id="IPR002938">
    <property type="entry name" value="FAD-bd"/>
</dbReference>
<proteinExistence type="inferred from homology"/>
<dbReference type="EMBL" id="JAVRRG010000020">
    <property type="protein sequence ID" value="KAK5096987.1"/>
    <property type="molecule type" value="Genomic_DNA"/>
</dbReference>
<keyword evidence="6" id="KW-0472">Membrane</keyword>
<keyword evidence="3" id="KW-0274">FAD</keyword>
<keyword evidence="6" id="KW-1133">Transmembrane helix</keyword>
<keyword evidence="10" id="KW-1185">Reference proteome</keyword>
<protein>
    <recommendedName>
        <fullName evidence="7">FAD-binding domain-containing protein</fullName>
    </recommendedName>
</protein>
<feature type="transmembrane region" description="Helical" evidence="6">
    <location>
        <begin position="12"/>
        <end position="32"/>
    </location>
</feature>
<keyword evidence="6" id="KW-0812">Transmembrane</keyword>
<dbReference type="InterPro" id="IPR050493">
    <property type="entry name" value="FAD-dep_Monooxygenase_BioMet"/>
</dbReference>
<evidence type="ECO:0000256" key="2">
    <source>
        <dbReference type="ARBA" id="ARBA00022630"/>
    </source>
</evidence>
<dbReference type="Pfam" id="PF01494">
    <property type="entry name" value="FAD_binding_3"/>
    <property type="match status" value="1"/>
</dbReference>
<evidence type="ECO:0000256" key="4">
    <source>
        <dbReference type="ARBA" id="ARBA00023002"/>
    </source>
</evidence>
<dbReference type="EMBL" id="JAVRRG010000167">
    <property type="protein sequence ID" value="KAK5079866.1"/>
    <property type="molecule type" value="Genomic_DNA"/>
</dbReference>
<evidence type="ECO:0000259" key="7">
    <source>
        <dbReference type="Pfam" id="PF01494"/>
    </source>
</evidence>
<feature type="domain" description="FAD-binding" evidence="7">
    <location>
        <begin position="15"/>
        <end position="377"/>
    </location>
</feature>
<evidence type="ECO:0000313" key="10">
    <source>
        <dbReference type="Proteomes" id="UP001345013"/>
    </source>
</evidence>
<comment type="caution">
    <text evidence="8">The sequence shown here is derived from an EMBL/GenBank/DDBJ whole genome shotgun (WGS) entry which is preliminary data.</text>
</comment>
<reference evidence="8 10" key="1">
    <citation type="submission" date="2023-08" db="EMBL/GenBank/DDBJ databases">
        <title>Black Yeasts Isolated from many extreme environments.</title>
        <authorList>
            <person name="Coleine C."/>
            <person name="Stajich J.E."/>
            <person name="Selbmann L."/>
        </authorList>
    </citation>
    <scope>NUCLEOTIDE SEQUENCE [LARGE SCALE GENOMIC DNA]</scope>
    <source>
        <strain evidence="8 10">CCFEE 5885</strain>
    </source>
</reference>
<keyword evidence="2" id="KW-0285">Flavoprotein</keyword>
<dbReference type="Proteomes" id="UP001345013">
    <property type="component" value="Unassembled WGS sequence"/>
</dbReference>
<dbReference type="SUPFAM" id="SSF51905">
    <property type="entry name" value="FAD/NAD(P)-binding domain"/>
    <property type="match status" value="1"/>
</dbReference>
<gene>
    <name evidence="9" type="ORF">LTR24_002428</name>
    <name evidence="8" type="ORF">LTR24_008864</name>
</gene>
<sequence length="432" mass="48120">MGVQRSDRSRPPGTVPVVIIGAGIGGLTLAAICRQVKLPCIVLERTEELTPLGAGISLAPNALRVLEQLGIYQHVRKHGQPLRKMLVHYDTERWREMDFTGLEDKFDYPVYSIERATLHGLLLDAAGGKEAVTWGSKVTDIIDDKAASHVVVRTADGRQFSCDIAVGADGIRSVTRRILARNSGLDSINSISFTGRVHMSGYTKPLQGLGREQEGVGNWLFYDDAILTTWPCKDNRQWYIGVKRVNVGEKEPSKSVWVGATKSTVNEVYGDRFHPFGANKTVRDIVDQSERIIASNVFEEKDFPHMSCGRVALLGDAAHSMTSFFGQGACQAIEDATELSNALIRHYLFPSITSLQDGLDRYTEVRDKRGRELVSFSAKYAGMHVARLPYGLGPLTRRIVYGWLPMWCWFWGLEWLYGYQPVVEDLGVDLSI</sequence>
<dbReference type="PANTHER" id="PTHR13789">
    <property type="entry name" value="MONOOXYGENASE"/>
    <property type="match status" value="1"/>
</dbReference>
<dbReference type="PANTHER" id="PTHR13789:SF309">
    <property type="entry name" value="PUTATIVE (AFU_ORTHOLOGUE AFUA_6G14510)-RELATED"/>
    <property type="match status" value="1"/>
</dbReference>
<dbReference type="PRINTS" id="PR00420">
    <property type="entry name" value="RNGMNOXGNASE"/>
</dbReference>
<evidence type="ECO:0000256" key="3">
    <source>
        <dbReference type="ARBA" id="ARBA00022827"/>
    </source>
</evidence>
<comment type="similarity">
    <text evidence="1">Belongs to the paxM FAD-dependent monooxygenase family.</text>
</comment>
<keyword evidence="4" id="KW-0560">Oxidoreductase</keyword>
<organism evidence="8 10">
    <name type="scientific">Lithohypha guttulata</name>
    <dbReference type="NCBI Taxonomy" id="1690604"/>
    <lineage>
        <taxon>Eukaryota</taxon>
        <taxon>Fungi</taxon>
        <taxon>Dikarya</taxon>
        <taxon>Ascomycota</taxon>
        <taxon>Pezizomycotina</taxon>
        <taxon>Eurotiomycetes</taxon>
        <taxon>Chaetothyriomycetidae</taxon>
        <taxon>Chaetothyriales</taxon>
        <taxon>Trichomeriaceae</taxon>
        <taxon>Lithohypha</taxon>
    </lineage>
</organism>
<accession>A0ABR0JYW1</accession>
<dbReference type="Gene3D" id="3.50.50.60">
    <property type="entry name" value="FAD/NAD(P)-binding domain"/>
    <property type="match status" value="1"/>
</dbReference>
<keyword evidence="5" id="KW-0503">Monooxygenase</keyword>
<evidence type="ECO:0000256" key="1">
    <source>
        <dbReference type="ARBA" id="ARBA00007992"/>
    </source>
</evidence>
<dbReference type="InterPro" id="IPR036188">
    <property type="entry name" value="FAD/NAD-bd_sf"/>
</dbReference>